<dbReference type="SUPFAM" id="SSF50331">
    <property type="entry name" value="MOP-like"/>
    <property type="match status" value="1"/>
</dbReference>
<dbReference type="Gene3D" id="2.40.50.100">
    <property type="match status" value="1"/>
</dbReference>
<evidence type="ECO:0000259" key="7">
    <source>
        <dbReference type="PROSITE" id="PS50893"/>
    </source>
</evidence>
<dbReference type="SUPFAM" id="SSF52540">
    <property type="entry name" value="P-loop containing nucleoside triphosphate hydrolases"/>
    <property type="match status" value="1"/>
</dbReference>
<sequence>MPNIILRDLVKKYSRTNTAVSHLDLAIEKNSFVTLLGPSGCGKTTTLRMIAGLEQPTSGTILIDGKTVFSSEEGINIPPEKRGIGFIFQNYALWPQMTVYKNISFGLENRKWKPSRIRERVTELLKMMQLEGYENRYPAELSGGQQQRVAIARTLAADPKILLMDEPLSNLDAKLRMEMRMDLKNLHAKAKTTIVYVTHDQLEAMTLSSRIALLKDGILQQYGTPSEIYSEPANLFAANFVGSPSNNLISFTGDNVNLDEIALSRDEMQLLFTPVSGGAAIMNGQKLVIGIRPEDICLLAHGPLAGKIYSTLPSGMETIICVTIGKVKLNCVQFGRMDYHIGQTCTVDFKNEDVFPLFDAETGDRIALGRIEVV</sequence>
<evidence type="ECO:0000313" key="9">
    <source>
        <dbReference type="Proteomes" id="UP000501316"/>
    </source>
</evidence>
<dbReference type="PANTHER" id="PTHR43875">
    <property type="entry name" value="MALTODEXTRIN IMPORT ATP-BINDING PROTEIN MSMX"/>
    <property type="match status" value="1"/>
</dbReference>
<evidence type="ECO:0000256" key="5">
    <source>
        <dbReference type="ARBA" id="ARBA00022967"/>
    </source>
</evidence>
<feature type="domain" description="ABC transporter" evidence="7">
    <location>
        <begin position="4"/>
        <end position="241"/>
    </location>
</feature>
<keyword evidence="5" id="KW-1278">Translocase</keyword>
<evidence type="ECO:0000256" key="4">
    <source>
        <dbReference type="ARBA" id="ARBA00022840"/>
    </source>
</evidence>
<dbReference type="RefSeq" id="WP_174192584.1">
    <property type="nucleotide sequence ID" value="NZ_CP046051.1"/>
</dbReference>
<dbReference type="PROSITE" id="PS00211">
    <property type="entry name" value="ABC_TRANSPORTER_1"/>
    <property type="match status" value="1"/>
</dbReference>
<dbReference type="InterPro" id="IPR012340">
    <property type="entry name" value="NA-bd_OB-fold"/>
</dbReference>
<gene>
    <name evidence="8" type="ORF">GJQ69_00355</name>
</gene>
<dbReference type="PANTHER" id="PTHR43875:SF15">
    <property type="entry name" value="TREHALOSE IMPORT ATP-BINDING PROTEIN SUGC"/>
    <property type="match status" value="1"/>
</dbReference>
<dbReference type="InterPro" id="IPR003593">
    <property type="entry name" value="AAA+_ATPase"/>
</dbReference>
<dbReference type="Proteomes" id="UP000501316">
    <property type="component" value="Chromosome"/>
</dbReference>
<accession>A0A859DMK2</accession>
<evidence type="ECO:0000256" key="1">
    <source>
        <dbReference type="ARBA" id="ARBA00022448"/>
    </source>
</evidence>
<protein>
    <submittedName>
        <fullName evidence="8">ATP-binding cassette domain-containing protein</fullName>
    </submittedName>
</protein>
<dbReference type="InterPro" id="IPR008995">
    <property type="entry name" value="Mo/tungstate-bd_C_term_dom"/>
</dbReference>
<proteinExistence type="predicted"/>
<dbReference type="GO" id="GO:0016887">
    <property type="term" value="F:ATP hydrolysis activity"/>
    <property type="evidence" value="ECO:0007669"/>
    <property type="project" value="InterPro"/>
</dbReference>
<dbReference type="KEGG" id="clf:GJQ69_00355"/>
<reference evidence="8 9" key="1">
    <citation type="submission" date="2019-11" db="EMBL/GenBank/DDBJ databases">
        <authorList>
            <person name="Ren C."/>
            <person name="Wang H."/>
            <person name="Xu Y."/>
        </authorList>
    </citation>
    <scope>NUCLEOTIDE SEQUENCE [LARGE SCALE GENOMIC DNA]</scope>
    <source>
        <strain evidence="8 9">LBM 19010</strain>
    </source>
</reference>
<evidence type="ECO:0000256" key="3">
    <source>
        <dbReference type="ARBA" id="ARBA00022741"/>
    </source>
</evidence>
<dbReference type="Gene3D" id="2.40.50.140">
    <property type="entry name" value="Nucleic acid-binding proteins"/>
    <property type="match status" value="1"/>
</dbReference>
<keyword evidence="1" id="KW-0813">Transport</keyword>
<evidence type="ECO:0000313" key="8">
    <source>
        <dbReference type="EMBL" id="QKN23068.1"/>
    </source>
</evidence>
<dbReference type="FunFam" id="3.40.50.300:FF:000042">
    <property type="entry name" value="Maltose/maltodextrin ABC transporter, ATP-binding protein"/>
    <property type="match status" value="1"/>
</dbReference>
<evidence type="ECO:0000256" key="2">
    <source>
        <dbReference type="ARBA" id="ARBA00022475"/>
    </source>
</evidence>
<dbReference type="GO" id="GO:0140359">
    <property type="term" value="F:ABC-type transporter activity"/>
    <property type="evidence" value="ECO:0007669"/>
    <property type="project" value="UniProtKB-ARBA"/>
</dbReference>
<keyword evidence="4 8" id="KW-0067">ATP-binding</keyword>
<dbReference type="Pfam" id="PF00005">
    <property type="entry name" value="ABC_tran"/>
    <property type="match status" value="1"/>
</dbReference>
<keyword evidence="2" id="KW-1003">Cell membrane</keyword>
<name>A0A859DMK2_9FIRM</name>
<dbReference type="InterPro" id="IPR047641">
    <property type="entry name" value="ABC_transpr_MalK/UgpC-like"/>
</dbReference>
<dbReference type="Gene3D" id="3.40.50.300">
    <property type="entry name" value="P-loop containing nucleotide triphosphate hydrolases"/>
    <property type="match status" value="1"/>
</dbReference>
<dbReference type="PROSITE" id="PS50893">
    <property type="entry name" value="ABC_TRANSPORTER_2"/>
    <property type="match status" value="1"/>
</dbReference>
<dbReference type="InterPro" id="IPR017871">
    <property type="entry name" value="ABC_transporter-like_CS"/>
</dbReference>
<dbReference type="GO" id="GO:0055052">
    <property type="term" value="C:ATP-binding cassette (ABC) transporter complex, substrate-binding subunit-containing"/>
    <property type="evidence" value="ECO:0007669"/>
    <property type="project" value="TreeGrafter"/>
</dbReference>
<dbReference type="InterPro" id="IPR027417">
    <property type="entry name" value="P-loop_NTPase"/>
</dbReference>
<evidence type="ECO:0000256" key="6">
    <source>
        <dbReference type="ARBA" id="ARBA00023136"/>
    </source>
</evidence>
<dbReference type="InterPro" id="IPR003439">
    <property type="entry name" value="ABC_transporter-like_ATP-bd"/>
</dbReference>
<keyword evidence="3" id="KW-0547">Nucleotide-binding</keyword>
<dbReference type="AlphaFoldDB" id="A0A859DMK2"/>
<dbReference type="EMBL" id="CP046051">
    <property type="protein sequence ID" value="QKN23068.1"/>
    <property type="molecule type" value="Genomic_DNA"/>
</dbReference>
<keyword evidence="6" id="KW-0472">Membrane</keyword>
<dbReference type="GO" id="GO:0005524">
    <property type="term" value="F:ATP binding"/>
    <property type="evidence" value="ECO:0007669"/>
    <property type="project" value="UniProtKB-KW"/>
</dbReference>
<dbReference type="SMART" id="SM00382">
    <property type="entry name" value="AAA"/>
    <property type="match status" value="1"/>
</dbReference>
<organism evidence="8 9">
    <name type="scientific">Caproicibacterium lactatifermentans</name>
    <dbReference type="NCBI Taxonomy" id="2666138"/>
    <lineage>
        <taxon>Bacteria</taxon>
        <taxon>Bacillati</taxon>
        <taxon>Bacillota</taxon>
        <taxon>Clostridia</taxon>
        <taxon>Eubacteriales</taxon>
        <taxon>Oscillospiraceae</taxon>
        <taxon>Caproicibacterium</taxon>
    </lineage>
</organism>